<dbReference type="Pfam" id="PF00069">
    <property type="entry name" value="Pkinase"/>
    <property type="match status" value="1"/>
</dbReference>
<keyword evidence="9" id="KW-0677">Repeat</keyword>
<sequence>MFWLLFILLSAVSVVAADISPGSTLYASNPEQSWNSPNNSFSLSFIQESENTYFAAIIYNGIPIWKAGGDPGGAVDSSAALRFLPDGDLQLVAGSTGSLVWQSKTSGLGITSASLEDSGTLILKNGSSPVWTTFDNPTDTILPGQNFTVDHVLRCGLYSFRLLRSGEIDLRWNDSIVYYTSSGINTTGSLNLTSPSLGMQPVGIFSLFDPLLPSPVIMARDIDYGEVSDNTLRYVKLDCDGNMRIYSSAMSRRGSKVVAWTAVSDQCQVFGYCGNFGVCRYDELNVNPTCGCPSENFDPIDPRDGRKGCKRKVEIQDCQTTMLSLNNSLFLTFQPEINSDLFTANMRACQSLCLTDTSCVASTSLADGTGVCYMKRSAFISGYQSPTLTSTSYVKVCEPALPNPPFSSSRSDKKSDALKIAVVVLGSILALVILVVVFLWLYRRSNPKYESLLPHYSVSDYASGVPVQFSYKELQRETKGFKEKLGEGGFGCVYKGTLSNKTVVAVKQLEGIGQGEKQFRMEVATISSTHHLNLVRLVGFCSEGRHRLLVYEFMKNGSLDSFLFTSQGKKVLNWARRYSIALGTARGMTYLHEECRDCILHCDIKPENILLDENYNARISDFGLAKLLNLNDHKHRSLITVRGTRGYLAPEWGANLPITSKADVYSFGMVLLEIVSGRRNFEVSPETNHKKFSLWAYEEFVKGNVEPVIDKQLMESDLDMVQAMRVIKVSFWCIQERPSFRPTMGKVVQMLEGFDDIHKPPPPLAQVEGSVHSGAAAAASSVYSSQMSAISSLASE</sequence>
<dbReference type="GO" id="GO:0030246">
    <property type="term" value="F:carbohydrate binding"/>
    <property type="evidence" value="ECO:0007669"/>
    <property type="project" value="UniProtKB-KW"/>
</dbReference>
<keyword evidence="27" id="KW-1185">Reference proteome</keyword>
<evidence type="ECO:0000256" key="12">
    <source>
        <dbReference type="ARBA" id="ARBA00022840"/>
    </source>
</evidence>
<dbReference type="GO" id="GO:0048544">
    <property type="term" value="P:recognition of pollen"/>
    <property type="evidence" value="ECO:0007669"/>
    <property type="project" value="InterPro"/>
</dbReference>
<comment type="catalytic activity">
    <reaction evidence="18 20">
        <text>L-threonyl-[protein] + ATP = O-phospho-L-threonyl-[protein] + ADP + H(+)</text>
        <dbReference type="Rhea" id="RHEA:46608"/>
        <dbReference type="Rhea" id="RHEA-COMP:11060"/>
        <dbReference type="Rhea" id="RHEA-COMP:11605"/>
        <dbReference type="ChEBI" id="CHEBI:15378"/>
        <dbReference type="ChEBI" id="CHEBI:30013"/>
        <dbReference type="ChEBI" id="CHEBI:30616"/>
        <dbReference type="ChEBI" id="CHEBI:61977"/>
        <dbReference type="ChEBI" id="CHEBI:456216"/>
        <dbReference type="EC" id="2.7.11.1"/>
    </reaction>
</comment>
<keyword evidence="17" id="KW-0325">Glycoprotein</keyword>
<evidence type="ECO:0000256" key="17">
    <source>
        <dbReference type="ARBA" id="ARBA00023180"/>
    </source>
</evidence>
<evidence type="ECO:0000256" key="10">
    <source>
        <dbReference type="ARBA" id="ARBA00022741"/>
    </source>
</evidence>
<dbReference type="EMBL" id="JACGWO010000012">
    <property type="protein sequence ID" value="KAK4413272.1"/>
    <property type="molecule type" value="Genomic_DNA"/>
</dbReference>
<dbReference type="SMART" id="SM00108">
    <property type="entry name" value="B_lectin"/>
    <property type="match status" value="1"/>
</dbReference>
<evidence type="ECO:0000256" key="20">
    <source>
        <dbReference type="PIRNR" id="PIRNR000641"/>
    </source>
</evidence>
<feature type="transmembrane region" description="Helical" evidence="22">
    <location>
        <begin position="420"/>
        <end position="442"/>
    </location>
</feature>
<dbReference type="InterPro" id="IPR000858">
    <property type="entry name" value="S_locus_glycoprot_dom"/>
</dbReference>
<dbReference type="InterPro" id="IPR024171">
    <property type="entry name" value="SRK-like_kinase"/>
</dbReference>
<comment type="similarity">
    <text evidence="20">Belongs to the protein kinase superfamily. Ser/Thr protein kinase family.</text>
</comment>
<evidence type="ECO:0000256" key="15">
    <source>
        <dbReference type="ARBA" id="ARBA00023157"/>
    </source>
</evidence>
<dbReference type="PROSITE" id="PS50927">
    <property type="entry name" value="BULB_LECTIN"/>
    <property type="match status" value="1"/>
</dbReference>
<dbReference type="GO" id="GO:0004674">
    <property type="term" value="F:protein serine/threonine kinase activity"/>
    <property type="evidence" value="ECO:0007669"/>
    <property type="project" value="UniProtKB-KW"/>
</dbReference>
<evidence type="ECO:0000313" key="26">
    <source>
        <dbReference type="EMBL" id="KAK4413272.1"/>
    </source>
</evidence>
<dbReference type="PANTHER" id="PTHR47974:SF9">
    <property type="entry name" value="RECEPTOR-LIKE SERINE_THREONINE-PROTEIN KINASE"/>
    <property type="match status" value="1"/>
</dbReference>
<dbReference type="GO" id="GO:0005524">
    <property type="term" value="F:ATP binding"/>
    <property type="evidence" value="ECO:0007669"/>
    <property type="project" value="UniProtKB-UniRule"/>
</dbReference>
<dbReference type="AlphaFoldDB" id="A0AAE1XJX9"/>
<organism evidence="26 27">
    <name type="scientific">Sesamum alatum</name>
    <dbReference type="NCBI Taxonomy" id="300844"/>
    <lineage>
        <taxon>Eukaryota</taxon>
        <taxon>Viridiplantae</taxon>
        <taxon>Streptophyta</taxon>
        <taxon>Embryophyta</taxon>
        <taxon>Tracheophyta</taxon>
        <taxon>Spermatophyta</taxon>
        <taxon>Magnoliopsida</taxon>
        <taxon>eudicotyledons</taxon>
        <taxon>Gunneridae</taxon>
        <taxon>Pentapetalae</taxon>
        <taxon>asterids</taxon>
        <taxon>lamiids</taxon>
        <taxon>Lamiales</taxon>
        <taxon>Pedaliaceae</taxon>
        <taxon>Sesamum</taxon>
    </lineage>
</organism>
<feature type="chain" id="PRO_5042050652" description="Receptor-like serine/threonine-protein kinase" evidence="23">
    <location>
        <begin position="18"/>
        <end position="796"/>
    </location>
</feature>
<evidence type="ECO:0000256" key="18">
    <source>
        <dbReference type="ARBA" id="ARBA00047899"/>
    </source>
</evidence>
<dbReference type="PANTHER" id="PTHR47974">
    <property type="entry name" value="OS07G0415500 PROTEIN"/>
    <property type="match status" value="1"/>
</dbReference>
<evidence type="ECO:0000313" key="27">
    <source>
        <dbReference type="Proteomes" id="UP001293254"/>
    </source>
</evidence>
<dbReference type="GO" id="GO:0005886">
    <property type="term" value="C:plasma membrane"/>
    <property type="evidence" value="ECO:0007669"/>
    <property type="project" value="UniProtKB-SubCell"/>
</dbReference>
<dbReference type="EC" id="2.7.11.1" evidence="20"/>
<evidence type="ECO:0000256" key="4">
    <source>
        <dbReference type="ARBA" id="ARBA00022536"/>
    </source>
</evidence>
<evidence type="ECO:0000256" key="3">
    <source>
        <dbReference type="ARBA" id="ARBA00022527"/>
    </source>
</evidence>
<comment type="catalytic activity">
    <reaction evidence="19 20">
        <text>L-seryl-[protein] + ATP = O-phospho-L-seryl-[protein] + ADP + H(+)</text>
        <dbReference type="Rhea" id="RHEA:17989"/>
        <dbReference type="Rhea" id="RHEA-COMP:9863"/>
        <dbReference type="Rhea" id="RHEA-COMP:11604"/>
        <dbReference type="ChEBI" id="CHEBI:15378"/>
        <dbReference type="ChEBI" id="CHEBI:29999"/>
        <dbReference type="ChEBI" id="CHEBI:30616"/>
        <dbReference type="ChEBI" id="CHEBI:83421"/>
        <dbReference type="ChEBI" id="CHEBI:456216"/>
        <dbReference type="EC" id="2.7.11.1"/>
    </reaction>
</comment>
<proteinExistence type="inferred from homology"/>
<keyword evidence="15" id="KW-1015">Disulfide bond</keyword>
<dbReference type="FunFam" id="2.90.10.10:FF:000016">
    <property type="entry name" value="G-type lectin S-receptor-like serine/threonine-protein kinase"/>
    <property type="match status" value="1"/>
</dbReference>
<keyword evidence="7 23" id="KW-0732">Signal</keyword>
<comment type="caution">
    <text evidence="26">The sequence shown here is derived from an EMBL/GenBank/DDBJ whole genome shotgun (WGS) entry which is preliminary data.</text>
</comment>
<keyword evidence="12 20" id="KW-0067">ATP-binding</keyword>
<keyword evidence="2" id="KW-1003">Cell membrane</keyword>
<evidence type="ECO:0000256" key="22">
    <source>
        <dbReference type="SAM" id="Phobius"/>
    </source>
</evidence>
<evidence type="ECO:0000256" key="5">
    <source>
        <dbReference type="ARBA" id="ARBA00022679"/>
    </source>
</evidence>
<evidence type="ECO:0000259" key="24">
    <source>
        <dbReference type="PROSITE" id="PS50011"/>
    </source>
</evidence>
<evidence type="ECO:0000256" key="14">
    <source>
        <dbReference type="ARBA" id="ARBA00023136"/>
    </source>
</evidence>
<dbReference type="SMART" id="SM00220">
    <property type="entry name" value="S_TKc"/>
    <property type="match status" value="1"/>
</dbReference>
<evidence type="ECO:0000256" key="23">
    <source>
        <dbReference type="SAM" id="SignalP"/>
    </source>
</evidence>
<feature type="domain" description="Protein kinase" evidence="24">
    <location>
        <begin position="479"/>
        <end position="754"/>
    </location>
</feature>
<evidence type="ECO:0000256" key="7">
    <source>
        <dbReference type="ARBA" id="ARBA00022729"/>
    </source>
</evidence>
<evidence type="ECO:0000256" key="11">
    <source>
        <dbReference type="ARBA" id="ARBA00022777"/>
    </source>
</evidence>
<dbReference type="InterPro" id="IPR001480">
    <property type="entry name" value="Bulb-type_lectin_dom"/>
</dbReference>
<dbReference type="InterPro" id="IPR017441">
    <property type="entry name" value="Protein_kinase_ATP_BS"/>
</dbReference>
<keyword evidence="8" id="KW-0430">Lectin</keyword>
<reference evidence="26" key="1">
    <citation type="submission" date="2020-06" db="EMBL/GenBank/DDBJ databases">
        <authorList>
            <person name="Li T."/>
            <person name="Hu X."/>
            <person name="Zhang T."/>
            <person name="Song X."/>
            <person name="Zhang H."/>
            <person name="Dai N."/>
            <person name="Sheng W."/>
            <person name="Hou X."/>
            <person name="Wei L."/>
        </authorList>
    </citation>
    <scope>NUCLEOTIDE SEQUENCE</scope>
    <source>
        <strain evidence="26">3651</strain>
        <tissue evidence="26">Leaf</tissue>
    </source>
</reference>
<dbReference type="PROSITE" id="PS00108">
    <property type="entry name" value="PROTEIN_KINASE_ST"/>
    <property type="match status" value="1"/>
</dbReference>
<keyword evidence="4" id="KW-0245">EGF-like domain</keyword>
<keyword evidence="11 20" id="KW-0418">Kinase</keyword>
<evidence type="ECO:0000256" key="19">
    <source>
        <dbReference type="ARBA" id="ARBA00048679"/>
    </source>
</evidence>
<evidence type="ECO:0000256" key="9">
    <source>
        <dbReference type="ARBA" id="ARBA00022737"/>
    </source>
</evidence>
<dbReference type="PROSITE" id="PS00107">
    <property type="entry name" value="PROTEIN_KINASE_ATP"/>
    <property type="match status" value="1"/>
</dbReference>
<gene>
    <name evidence="26" type="ORF">Salat_2739800</name>
</gene>
<dbReference type="PIRSF" id="PIRSF000641">
    <property type="entry name" value="SRK"/>
    <property type="match status" value="1"/>
</dbReference>
<dbReference type="Pfam" id="PF01453">
    <property type="entry name" value="B_lectin"/>
    <property type="match status" value="1"/>
</dbReference>
<dbReference type="Proteomes" id="UP001293254">
    <property type="component" value="Unassembled WGS sequence"/>
</dbReference>
<feature type="binding site" evidence="21">
    <location>
        <position position="507"/>
    </location>
    <ligand>
        <name>ATP</name>
        <dbReference type="ChEBI" id="CHEBI:30616"/>
    </ligand>
</feature>
<keyword evidence="6 22" id="KW-0812">Transmembrane</keyword>
<keyword evidence="13 22" id="KW-1133">Transmembrane helix</keyword>
<keyword evidence="14 22" id="KW-0472">Membrane</keyword>
<dbReference type="FunFam" id="3.30.200.20:FF:000059">
    <property type="entry name" value="S-receptor-like serine/threonine-protein kinase"/>
    <property type="match status" value="1"/>
</dbReference>
<reference evidence="26" key="2">
    <citation type="journal article" date="2024" name="Plant">
        <title>Genomic evolution and insights into agronomic trait innovations of Sesamum species.</title>
        <authorList>
            <person name="Miao H."/>
            <person name="Wang L."/>
            <person name="Qu L."/>
            <person name="Liu H."/>
            <person name="Sun Y."/>
            <person name="Le M."/>
            <person name="Wang Q."/>
            <person name="Wei S."/>
            <person name="Zheng Y."/>
            <person name="Lin W."/>
            <person name="Duan Y."/>
            <person name="Cao H."/>
            <person name="Xiong S."/>
            <person name="Wang X."/>
            <person name="Wei L."/>
            <person name="Li C."/>
            <person name="Ma Q."/>
            <person name="Ju M."/>
            <person name="Zhao R."/>
            <person name="Li G."/>
            <person name="Mu C."/>
            <person name="Tian Q."/>
            <person name="Mei H."/>
            <person name="Zhang T."/>
            <person name="Gao T."/>
            <person name="Zhang H."/>
        </authorList>
    </citation>
    <scope>NUCLEOTIDE SEQUENCE</scope>
    <source>
        <strain evidence="26">3651</strain>
    </source>
</reference>
<dbReference type="InterPro" id="IPR008271">
    <property type="entry name" value="Ser/Thr_kinase_AS"/>
</dbReference>
<dbReference type="Gene3D" id="3.30.200.20">
    <property type="entry name" value="Phosphorylase Kinase, domain 1"/>
    <property type="match status" value="1"/>
</dbReference>
<name>A0AAE1XJX9_9LAMI</name>
<accession>A0AAE1XJX9</accession>
<evidence type="ECO:0000259" key="25">
    <source>
        <dbReference type="PROSITE" id="PS50927"/>
    </source>
</evidence>
<evidence type="ECO:0000256" key="21">
    <source>
        <dbReference type="PROSITE-ProRule" id="PRU10141"/>
    </source>
</evidence>
<evidence type="ECO:0000256" key="2">
    <source>
        <dbReference type="ARBA" id="ARBA00022475"/>
    </source>
</evidence>
<protein>
    <recommendedName>
        <fullName evidence="20">Receptor-like serine/threonine-protein kinase</fullName>
        <ecNumber evidence="20">2.7.11.1</ecNumber>
    </recommendedName>
</protein>
<keyword evidence="5 20" id="KW-0808">Transferase</keyword>
<keyword evidence="16" id="KW-0675">Receptor</keyword>
<feature type="domain" description="Bulb-type lectin" evidence="25">
    <location>
        <begin position="16"/>
        <end position="136"/>
    </location>
</feature>
<evidence type="ECO:0000256" key="6">
    <source>
        <dbReference type="ARBA" id="ARBA00022692"/>
    </source>
</evidence>
<dbReference type="FunFam" id="1.10.510.10:FF:000384">
    <property type="entry name" value="G-type lectin S-receptor-like serine/threonine-protein kinase"/>
    <property type="match status" value="1"/>
</dbReference>
<dbReference type="CDD" id="cd14066">
    <property type="entry name" value="STKc_IRAK"/>
    <property type="match status" value="1"/>
</dbReference>
<keyword evidence="3 20" id="KW-0723">Serine/threonine-protein kinase</keyword>
<dbReference type="PROSITE" id="PS50011">
    <property type="entry name" value="PROTEIN_KINASE_DOM"/>
    <property type="match status" value="1"/>
</dbReference>
<comment type="subcellular location">
    <subcellularLocation>
        <location evidence="1">Cell membrane</location>
        <topology evidence="1">Single-pass type I membrane protein</topology>
    </subcellularLocation>
</comment>
<dbReference type="Gene3D" id="2.90.10.10">
    <property type="entry name" value="Bulb-type lectin domain"/>
    <property type="match status" value="1"/>
</dbReference>
<evidence type="ECO:0000256" key="13">
    <source>
        <dbReference type="ARBA" id="ARBA00022989"/>
    </source>
</evidence>
<feature type="signal peptide" evidence="23">
    <location>
        <begin position="1"/>
        <end position="17"/>
    </location>
</feature>
<evidence type="ECO:0000256" key="16">
    <source>
        <dbReference type="ARBA" id="ARBA00023170"/>
    </source>
</evidence>
<evidence type="ECO:0000256" key="1">
    <source>
        <dbReference type="ARBA" id="ARBA00004251"/>
    </source>
</evidence>
<dbReference type="InterPro" id="IPR000719">
    <property type="entry name" value="Prot_kinase_dom"/>
</dbReference>
<dbReference type="InterPro" id="IPR036426">
    <property type="entry name" value="Bulb-type_lectin_dom_sf"/>
</dbReference>
<dbReference type="Pfam" id="PF00954">
    <property type="entry name" value="S_locus_glycop"/>
    <property type="match status" value="1"/>
</dbReference>
<dbReference type="SUPFAM" id="SSF56112">
    <property type="entry name" value="Protein kinase-like (PK-like)"/>
    <property type="match status" value="1"/>
</dbReference>
<evidence type="ECO:0000256" key="8">
    <source>
        <dbReference type="ARBA" id="ARBA00022734"/>
    </source>
</evidence>
<keyword evidence="10 20" id="KW-0547">Nucleotide-binding</keyword>
<dbReference type="SUPFAM" id="SSF51110">
    <property type="entry name" value="alpha-D-mannose-specific plant lectins"/>
    <property type="match status" value="1"/>
</dbReference>
<dbReference type="InterPro" id="IPR011009">
    <property type="entry name" value="Kinase-like_dom_sf"/>
</dbReference>
<dbReference type="Gene3D" id="1.10.510.10">
    <property type="entry name" value="Transferase(Phosphotransferase) domain 1"/>
    <property type="match status" value="1"/>
</dbReference>